<protein>
    <submittedName>
        <fullName evidence="2">Uncharacterized protein</fullName>
    </submittedName>
</protein>
<feature type="transmembrane region" description="Helical" evidence="1">
    <location>
        <begin position="86"/>
        <end position="103"/>
    </location>
</feature>
<reference evidence="2" key="1">
    <citation type="journal article" date="2014" name="Int. J. Syst. Evol. Microbiol.">
        <title>Complete genome sequence of Corynebacterium casei LMG S-19264T (=DSM 44701T), isolated from a smear-ripened cheese.</title>
        <authorList>
            <consortium name="US DOE Joint Genome Institute (JGI-PGF)"/>
            <person name="Walter F."/>
            <person name="Albersmeier A."/>
            <person name="Kalinowski J."/>
            <person name="Ruckert C."/>
        </authorList>
    </citation>
    <scope>NUCLEOTIDE SEQUENCE</scope>
    <source>
        <strain evidence="2">CGMCC 1.12153</strain>
    </source>
</reference>
<accession>A0A917B3Q3</accession>
<keyword evidence="1" id="KW-0472">Membrane</keyword>
<comment type="caution">
    <text evidence="2">The sequence shown here is derived from an EMBL/GenBank/DDBJ whole genome shotgun (WGS) entry which is preliminary data.</text>
</comment>
<keyword evidence="1" id="KW-0812">Transmembrane</keyword>
<sequence>MARMNKRIIAFTSVYAIIMAALLFITINNDWNPSGYSYESEGSSVVIKEGIAENQVGQLDFSENPTEVLLLQSSVQEVERHWQQDLIVISLVFPLILFSVFKETQPFKEQVPRKWFIAMTVGIIVIYAVATVPSYIGEIQSVNDQVNALLN</sequence>
<feature type="transmembrane region" description="Helical" evidence="1">
    <location>
        <begin position="115"/>
        <end position="136"/>
    </location>
</feature>
<evidence type="ECO:0000313" key="3">
    <source>
        <dbReference type="Proteomes" id="UP000660110"/>
    </source>
</evidence>
<feature type="transmembrane region" description="Helical" evidence="1">
    <location>
        <begin position="7"/>
        <end position="27"/>
    </location>
</feature>
<proteinExistence type="predicted"/>
<gene>
    <name evidence="2" type="ORF">GCM10010954_20470</name>
</gene>
<dbReference type="Proteomes" id="UP000660110">
    <property type="component" value="Unassembled WGS sequence"/>
</dbReference>
<reference evidence="2" key="2">
    <citation type="submission" date="2020-09" db="EMBL/GenBank/DDBJ databases">
        <authorList>
            <person name="Sun Q."/>
            <person name="Zhou Y."/>
        </authorList>
    </citation>
    <scope>NUCLEOTIDE SEQUENCE</scope>
    <source>
        <strain evidence="2">CGMCC 1.12153</strain>
    </source>
</reference>
<organism evidence="2 3">
    <name type="scientific">Halobacillus andaensis</name>
    <dbReference type="NCBI Taxonomy" id="1176239"/>
    <lineage>
        <taxon>Bacteria</taxon>
        <taxon>Bacillati</taxon>
        <taxon>Bacillota</taxon>
        <taxon>Bacilli</taxon>
        <taxon>Bacillales</taxon>
        <taxon>Bacillaceae</taxon>
        <taxon>Halobacillus</taxon>
    </lineage>
</organism>
<evidence type="ECO:0000256" key="1">
    <source>
        <dbReference type="SAM" id="Phobius"/>
    </source>
</evidence>
<keyword evidence="1" id="KW-1133">Transmembrane helix</keyword>
<evidence type="ECO:0000313" key="2">
    <source>
        <dbReference type="EMBL" id="GGF21557.1"/>
    </source>
</evidence>
<dbReference type="EMBL" id="BMEL01000002">
    <property type="protein sequence ID" value="GGF21557.1"/>
    <property type="molecule type" value="Genomic_DNA"/>
</dbReference>
<dbReference type="AlphaFoldDB" id="A0A917B3Q3"/>
<keyword evidence="3" id="KW-1185">Reference proteome</keyword>
<name>A0A917B3Q3_HALAA</name>